<sequence>MTNLLKDFLAGRAAAPARQPITNDPPAVTRAEFATLVKVVEALVEDVEVATSPEKLTEAMNAAVKPLLANMQVNAGGARGHYRAPLALPADGEGRGARTLANGKRDRGFLAPRDDDDGLGNIMPERVNNAAKNIPHFHLAPKGE</sequence>
<dbReference type="KEGG" id="sphk:SKP52_15745"/>
<dbReference type="AlphaFoldDB" id="A0A0A7PQ03"/>
<dbReference type="Proteomes" id="UP000030907">
    <property type="component" value="Chromosome"/>
</dbReference>
<reference evidence="2 3" key="1">
    <citation type="journal article" date="2015" name="Int. J. Syst. Evol. Microbiol.">
        <title>Description of Sphingopyxis fribergensis sp. nov. - a soil bacterium with the ability to degrade styrene and phenylacetic acid.</title>
        <authorList>
            <person name="Oelschlagel M."/>
            <person name="Ruckert C."/>
            <person name="Kalinowski J."/>
            <person name="Schmidt G."/>
            <person name="Schlomann M."/>
            <person name="Tischler D."/>
        </authorList>
    </citation>
    <scope>NUCLEOTIDE SEQUENCE [LARGE SCALE GENOMIC DNA]</scope>
    <source>
        <strain evidence="2 3">Kp5.2</strain>
    </source>
</reference>
<accession>A0A0A7PQ03</accession>
<dbReference type="OrthoDB" id="9889497at2"/>
<proteinExistence type="predicted"/>
<name>A0A0A7PQ03_9SPHN</name>
<evidence type="ECO:0000313" key="3">
    <source>
        <dbReference type="Proteomes" id="UP000030907"/>
    </source>
</evidence>
<evidence type="ECO:0000256" key="1">
    <source>
        <dbReference type="SAM" id="MobiDB-lite"/>
    </source>
</evidence>
<protein>
    <submittedName>
        <fullName evidence="2">Uncharacterized protein</fullName>
    </submittedName>
</protein>
<gene>
    <name evidence="2" type="ORF">SKP52_15745</name>
</gene>
<dbReference type="HOGENOM" id="CLU_1795241_0_0_5"/>
<feature type="region of interest" description="Disordered" evidence="1">
    <location>
        <begin position="87"/>
        <end position="117"/>
    </location>
</feature>
<organism evidence="2 3">
    <name type="scientific">Sphingopyxis fribergensis</name>
    <dbReference type="NCBI Taxonomy" id="1515612"/>
    <lineage>
        <taxon>Bacteria</taxon>
        <taxon>Pseudomonadati</taxon>
        <taxon>Pseudomonadota</taxon>
        <taxon>Alphaproteobacteria</taxon>
        <taxon>Sphingomonadales</taxon>
        <taxon>Sphingomonadaceae</taxon>
        <taxon>Sphingopyxis</taxon>
    </lineage>
</organism>
<evidence type="ECO:0000313" key="2">
    <source>
        <dbReference type="EMBL" id="AJA10027.1"/>
    </source>
</evidence>
<dbReference type="EMBL" id="CP009122">
    <property type="protein sequence ID" value="AJA10027.1"/>
    <property type="molecule type" value="Genomic_DNA"/>
</dbReference>
<dbReference type="STRING" id="1515612.SKP52_15745"/>
<dbReference type="RefSeq" id="WP_039576216.1">
    <property type="nucleotide sequence ID" value="NZ_CP009122.1"/>
</dbReference>
<keyword evidence="3" id="KW-1185">Reference proteome</keyword>